<comment type="caution">
    <text evidence="2">The sequence shown here is derived from an EMBL/GenBank/DDBJ whole genome shotgun (WGS) entry which is preliminary data.</text>
</comment>
<dbReference type="Proteomes" id="UP000433406">
    <property type="component" value="Unassembled WGS sequence"/>
</dbReference>
<dbReference type="InterPro" id="IPR013486">
    <property type="entry name" value="SpoIID/LytB"/>
</dbReference>
<gene>
    <name evidence="2" type="ORF">GGQ22_07875</name>
</gene>
<dbReference type="EMBL" id="WLCI01000008">
    <property type="protein sequence ID" value="MTB95002.1"/>
    <property type="molecule type" value="Genomic_DNA"/>
</dbReference>
<sequence length="420" mass="44650">MRPPQRLPLRLPQRLSLRLPLGLAVAALVAPAALLPTPATAAPAGPQRTAEPVGDSWTVPRAATVTITGRGYGHGHGMSQYGAEGAARQGLTERQIAEFYYPGTSWGKAKGRVTVAISADTGDDVVVRPRSGLKVADLAGGGRVALPQNGAKQWRIARAGTGVLRVAYRTDRWRGWRDLKGNGEFYAGGRPITLVTPSGEKPYRGRLRAVRLGGGVETVNDLTLESYLKGVVPLEIPASWSPAAVRAQAIAARTYAAYERAHPRSLGYQLCDTTSCQVYGGFSAEHPASNAAIDATKGLALTVGGEPAFTQFASSSGGWTSAGSMPYLTAKKDPYDGWAGNPVHRWRATVDDARLERAWPAIGDLRRIVVVDRDGNGQWGGRVNTLRLVGGRGSVTVSGDTFRSVLGLRSTYLTFKVGAR</sequence>
<dbReference type="NCBIfam" id="TIGR02669">
    <property type="entry name" value="SpoIID_LytB"/>
    <property type="match status" value="1"/>
</dbReference>
<accession>A0A6I3J6C1</accession>
<evidence type="ECO:0000313" key="3">
    <source>
        <dbReference type="Proteomes" id="UP000433406"/>
    </source>
</evidence>
<dbReference type="Pfam" id="PF08486">
    <property type="entry name" value="SpoIID"/>
    <property type="match status" value="1"/>
</dbReference>
<protein>
    <submittedName>
        <fullName evidence="2">SpoIID/LytB domain-containing protein</fullName>
    </submittedName>
</protein>
<reference evidence="2 3" key="1">
    <citation type="submission" date="2019-10" db="EMBL/GenBank/DDBJ databases">
        <title>Nocardioides novel species isolated from the excrement of Marmot.</title>
        <authorList>
            <person name="Zhang G."/>
        </authorList>
    </citation>
    <scope>NUCLEOTIDE SEQUENCE [LARGE SCALE GENOMIC DNA]</scope>
    <source>
        <strain evidence="3">zg-579</strain>
    </source>
</reference>
<evidence type="ECO:0000259" key="1">
    <source>
        <dbReference type="Pfam" id="PF08486"/>
    </source>
</evidence>
<dbReference type="GO" id="GO:0030435">
    <property type="term" value="P:sporulation resulting in formation of a cellular spore"/>
    <property type="evidence" value="ECO:0007669"/>
    <property type="project" value="InterPro"/>
</dbReference>
<name>A0A6I3J6C1_9ACTN</name>
<evidence type="ECO:0000313" key="2">
    <source>
        <dbReference type="EMBL" id="MTB95002.1"/>
    </source>
</evidence>
<feature type="domain" description="Sporulation stage II protein D amidase enhancer LytB N-terminal" evidence="1">
    <location>
        <begin position="214"/>
        <end position="302"/>
    </location>
</feature>
<keyword evidence="3" id="KW-1185">Reference proteome</keyword>
<dbReference type="AlphaFoldDB" id="A0A6I3J6C1"/>
<dbReference type="RefSeq" id="WP_154614721.1">
    <property type="nucleotide sequence ID" value="NZ_CP053660.1"/>
</dbReference>
<proteinExistence type="predicted"/>
<dbReference type="InterPro" id="IPR013693">
    <property type="entry name" value="SpoIID/LytB_N"/>
</dbReference>
<organism evidence="2 3">
    <name type="scientific">Nocardioides marmotae</name>
    <dbReference type="NCBI Taxonomy" id="2663857"/>
    <lineage>
        <taxon>Bacteria</taxon>
        <taxon>Bacillati</taxon>
        <taxon>Actinomycetota</taxon>
        <taxon>Actinomycetes</taxon>
        <taxon>Propionibacteriales</taxon>
        <taxon>Nocardioidaceae</taxon>
        <taxon>Nocardioides</taxon>
    </lineage>
</organism>